<dbReference type="InParanoid" id="A0A3P8ZIC2"/>
<dbReference type="PANTHER" id="PTHR24252">
    <property type="entry name" value="ACROSIN-RELATED"/>
    <property type="match status" value="1"/>
</dbReference>
<keyword evidence="3 8" id="KW-0720">Serine protease</keyword>
<feature type="disulfide bond" evidence="6">
    <location>
        <begin position="100"/>
        <end position="112"/>
    </location>
</feature>
<dbReference type="Gene3D" id="3.10.250.10">
    <property type="entry name" value="SRCR-like domain"/>
    <property type="match status" value="1"/>
</dbReference>
<feature type="domain" description="SRCR" evidence="12">
    <location>
        <begin position="144"/>
        <end position="175"/>
    </location>
</feature>
<name>A0A3P8ZIC2_ESOLU</name>
<dbReference type="InterPro" id="IPR018114">
    <property type="entry name" value="TRYPSIN_HIS"/>
</dbReference>
<keyword evidence="9" id="KW-1133">Transmembrane helix</keyword>
<dbReference type="SUPFAM" id="SSF57424">
    <property type="entry name" value="LDL receptor-like module"/>
    <property type="match status" value="1"/>
</dbReference>
<keyword evidence="10" id="KW-0732">Signal</keyword>
<dbReference type="SMART" id="SM00020">
    <property type="entry name" value="Tryp_SPc"/>
    <property type="match status" value="1"/>
</dbReference>
<dbReference type="Bgee" id="ENSELUG00000005236">
    <property type="expression patterns" value="Expressed in mesonephros and 5 other cell types or tissues"/>
</dbReference>
<evidence type="ECO:0000256" key="3">
    <source>
        <dbReference type="ARBA" id="ARBA00022825"/>
    </source>
</evidence>
<protein>
    <recommendedName>
        <fullName evidence="15">Transmembrane serine protease 2</fullName>
    </recommendedName>
</protein>
<evidence type="ECO:0000256" key="8">
    <source>
        <dbReference type="RuleBase" id="RU363034"/>
    </source>
</evidence>
<feature type="signal peptide" evidence="10">
    <location>
        <begin position="1"/>
        <end position="19"/>
    </location>
</feature>
<feature type="domain" description="Peptidase S1" evidence="11">
    <location>
        <begin position="242"/>
        <end position="474"/>
    </location>
</feature>
<organism evidence="13 14">
    <name type="scientific">Esox lucius</name>
    <name type="common">Northern pike</name>
    <dbReference type="NCBI Taxonomy" id="8010"/>
    <lineage>
        <taxon>Eukaryota</taxon>
        <taxon>Metazoa</taxon>
        <taxon>Chordata</taxon>
        <taxon>Craniata</taxon>
        <taxon>Vertebrata</taxon>
        <taxon>Euteleostomi</taxon>
        <taxon>Actinopterygii</taxon>
        <taxon>Neopterygii</taxon>
        <taxon>Teleostei</taxon>
        <taxon>Protacanthopterygii</taxon>
        <taxon>Esociformes</taxon>
        <taxon>Esocidae</taxon>
        <taxon>Esox</taxon>
    </lineage>
</organism>
<keyword evidence="4 6" id="KW-1015">Disulfide bond</keyword>
<dbReference type="InterPro" id="IPR001190">
    <property type="entry name" value="SRCR"/>
</dbReference>
<evidence type="ECO:0000313" key="14">
    <source>
        <dbReference type="Proteomes" id="UP000265140"/>
    </source>
</evidence>
<accession>A0A3P8ZIC2</accession>
<dbReference type="Gene3D" id="2.40.10.10">
    <property type="entry name" value="Trypsin-like serine proteases"/>
    <property type="match status" value="2"/>
</dbReference>
<dbReference type="PROSITE" id="PS50240">
    <property type="entry name" value="TRYPSIN_DOM"/>
    <property type="match status" value="1"/>
</dbReference>
<dbReference type="SUPFAM" id="SSF56487">
    <property type="entry name" value="SRCR-like"/>
    <property type="match status" value="1"/>
</dbReference>
<sequence length="481" mass="52656">MNNLLIIIIIYVNYGFQQGERTARPVPNALPNALPSIYPQYTPQIVNTHHTVTHGLPQPVPERKVMKKSRCKCIVASVLSVLLLLGATGVLVWYFLSYQCIFGSSCREGGMCLSASQWCDGVSDCPGGEDETQCLRLYGLNSVLQSYSSDSQMWKPVCADGWNDNFGRAVCQQIGYSRQSYVWSSQIHPGSLASKGYMKLSNFDIKFSLQEQLTSSAYCSTQAVSLKCIDCGVSVAAPKSRIVGGGIAVSGAWPWQVSLHSGGQHLCGGSIISPEWIITAAHCVEVFSSPNDWRVYAGYLTLTQMTFARGNSVGRIISHKNYDKRTYDNDIALMKLNPPLTMSDAVRPVCLPNFGLNLTLEREAWISGWGSTRTGGSAEENLRQAQVTMYSRKTCNAPLVYDGLVTTSMICAGRLAGGVDSCQGDSGGPMVSKEGSVWWLVGVTSWGEGCALKDKPGIYSNVTHFLPWIYEQMHVSNDNRR</sequence>
<feature type="chain" id="PRO_5045979435" description="Transmembrane serine protease 2" evidence="10">
    <location>
        <begin position="20"/>
        <end position="481"/>
    </location>
</feature>
<keyword evidence="14" id="KW-1185">Reference proteome</keyword>
<evidence type="ECO:0008006" key="15">
    <source>
        <dbReference type="Google" id="ProtNLM"/>
    </source>
</evidence>
<dbReference type="Pfam" id="PF15494">
    <property type="entry name" value="SRCR_2"/>
    <property type="match status" value="1"/>
</dbReference>
<dbReference type="GO" id="GO:0006508">
    <property type="term" value="P:proteolysis"/>
    <property type="evidence" value="ECO:0007669"/>
    <property type="project" value="UniProtKB-KW"/>
</dbReference>
<reference evidence="14" key="1">
    <citation type="journal article" date="2014" name="PLoS ONE">
        <title>The genome and linkage map of the northern pike (Esox lucius): conserved synteny revealed between the salmonid sister group and the Neoteleostei.</title>
        <authorList>
            <person name="Rondeau E.B."/>
            <person name="Minkley D.R."/>
            <person name="Leong J.S."/>
            <person name="Messmer A.M."/>
            <person name="Jantzen J.R."/>
            <person name="von Schalburg K.R."/>
            <person name="Lemon C."/>
            <person name="Bird N.H."/>
            <person name="Koop B.F."/>
        </authorList>
    </citation>
    <scope>NUCLEOTIDE SEQUENCE</scope>
</reference>
<dbReference type="AlphaFoldDB" id="A0A3P8ZIC2"/>
<evidence type="ECO:0000256" key="6">
    <source>
        <dbReference type="PROSITE-ProRule" id="PRU00124"/>
    </source>
</evidence>
<reference evidence="13" key="3">
    <citation type="submission" date="2025-08" db="UniProtKB">
        <authorList>
            <consortium name="Ensembl"/>
        </authorList>
    </citation>
    <scope>IDENTIFICATION</scope>
</reference>
<evidence type="ECO:0000313" key="13">
    <source>
        <dbReference type="Ensembl" id="ENSELUP00000028584.2"/>
    </source>
</evidence>
<comment type="caution">
    <text evidence="7">Lacks conserved residue(s) required for the propagation of feature annotation.</text>
</comment>
<dbReference type="SMART" id="SM00192">
    <property type="entry name" value="LDLa"/>
    <property type="match status" value="1"/>
</dbReference>
<dbReference type="PANTHER" id="PTHR24252:SF30">
    <property type="entry name" value="TRANSMEMBRANE SERINE PROTEASE 2"/>
    <property type="match status" value="1"/>
</dbReference>
<evidence type="ECO:0000256" key="5">
    <source>
        <dbReference type="ARBA" id="ARBA00023180"/>
    </source>
</evidence>
<dbReference type="Proteomes" id="UP000265140">
    <property type="component" value="Chromosome 7"/>
</dbReference>
<keyword evidence="9" id="KW-0472">Membrane</keyword>
<dbReference type="GO" id="GO:0016020">
    <property type="term" value="C:membrane"/>
    <property type="evidence" value="ECO:0007669"/>
    <property type="project" value="InterPro"/>
</dbReference>
<dbReference type="GO" id="GO:0004252">
    <property type="term" value="F:serine-type endopeptidase activity"/>
    <property type="evidence" value="ECO:0007669"/>
    <property type="project" value="InterPro"/>
</dbReference>
<keyword evidence="1 8" id="KW-0645">Protease</keyword>
<dbReference type="InterPro" id="IPR033116">
    <property type="entry name" value="TRYPSIN_SER"/>
</dbReference>
<keyword evidence="2 8" id="KW-0378">Hydrolase</keyword>
<evidence type="ECO:0000256" key="4">
    <source>
        <dbReference type="ARBA" id="ARBA00023157"/>
    </source>
</evidence>
<proteinExistence type="predicted"/>
<evidence type="ECO:0000256" key="2">
    <source>
        <dbReference type="ARBA" id="ARBA00022801"/>
    </source>
</evidence>
<dbReference type="Ensembl" id="ENSELUT00000013007.3">
    <property type="protein sequence ID" value="ENSELUP00000028584.2"/>
    <property type="gene ID" value="ENSELUG00000005236.3"/>
</dbReference>
<dbReference type="InterPro" id="IPR043504">
    <property type="entry name" value="Peptidase_S1_PA_chymotrypsin"/>
</dbReference>
<dbReference type="Gene3D" id="4.10.400.10">
    <property type="entry name" value="Low-density Lipoprotein Receptor"/>
    <property type="match status" value="1"/>
</dbReference>
<dbReference type="PROSITE" id="PS50068">
    <property type="entry name" value="LDLRA_2"/>
    <property type="match status" value="1"/>
</dbReference>
<dbReference type="PRINTS" id="PR00722">
    <property type="entry name" value="CHYMOTRYPSIN"/>
</dbReference>
<feature type="transmembrane region" description="Helical" evidence="9">
    <location>
        <begin position="73"/>
        <end position="96"/>
    </location>
</feature>
<dbReference type="PROSITE" id="PS00135">
    <property type="entry name" value="TRYPSIN_SER"/>
    <property type="match status" value="1"/>
</dbReference>
<dbReference type="InterPro" id="IPR036055">
    <property type="entry name" value="LDL_receptor-like_sf"/>
</dbReference>
<dbReference type="CDD" id="cd00190">
    <property type="entry name" value="Tryp_SPc"/>
    <property type="match status" value="1"/>
</dbReference>
<evidence type="ECO:0000256" key="10">
    <source>
        <dbReference type="SAM" id="SignalP"/>
    </source>
</evidence>
<evidence type="ECO:0000256" key="9">
    <source>
        <dbReference type="SAM" id="Phobius"/>
    </source>
</evidence>
<evidence type="ECO:0000259" key="12">
    <source>
        <dbReference type="PROSITE" id="PS50287"/>
    </source>
</evidence>
<dbReference type="InterPro" id="IPR001314">
    <property type="entry name" value="Peptidase_S1A"/>
</dbReference>
<keyword evidence="9" id="KW-0812">Transmembrane</keyword>
<dbReference type="PROSITE" id="PS50287">
    <property type="entry name" value="SRCR_2"/>
    <property type="match status" value="1"/>
</dbReference>
<dbReference type="OMA" id="FFIDWIY"/>
<reference evidence="13" key="2">
    <citation type="submission" date="2020-02" db="EMBL/GenBank/DDBJ databases">
        <title>Esox lucius (northern pike) genome, fEsoLuc1, primary haplotype.</title>
        <authorList>
            <person name="Myers G."/>
            <person name="Karagic N."/>
            <person name="Meyer A."/>
            <person name="Pippel M."/>
            <person name="Reichard M."/>
            <person name="Winkler S."/>
            <person name="Tracey A."/>
            <person name="Sims Y."/>
            <person name="Howe K."/>
            <person name="Rhie A."/>
            <person name="Formenti G."/>
            <person name="Durbin R."/>
            <person name="Fedrigo O."/>
            <person name="Jarvis E.D."/>
        </authorList>
    </citation>
    <scope>NUCLEOTIDE SEQUENCE [LARGE SCALE GENOMIC DNA]</scope>
</reference>
<reference evidence="13" key="4">
    <citation type="submission" date="2025-09" db="UniProtKB">
        <authorList>
            <consortium name="Ensembl"/>
        </authorList>
    </citation>
    <scope>IDENTIFICATION</scope>
</reference>
<evidence type="ECO:0000256" key="1">
    <source>
        <dbReference type="ARBA" id="ARBA00022670"/>
    </source>
</evidence>
<gene>
    <name evidence="13" type="primary">TMPRSS2</name>
</gene>
<keyword evidence="5" id="KW-0325">Glycoprotein</keyword>
<dbReference type="SUPFAM" id="SSF50494">
    <property type="entry name" value="Trypsin-like serine proteases"/>
    <property type="match status" value="1"/>
</dbReference>
<dbReference type="InterPro" id="IPR036772">
    <property type="entry name" value="SRCR-like_dom_sf"/>
</dbReference>
<dbReference type="STRING" id="8010.ENSELUP00000028584"/>
<evidence type="ECO:0000256" key="7">
    <source>
        <dbReference type="PROSITE-ProRule" id="PRU00196"/>
    </source>
</evidence>
<dbReference type="GeneTree" id="ENSGT00940000155207"/>
<dbReference type="PROSITE" id="PS00134">
    <property type="entry name" value="TRYPSIN_HIS"/>
    <property type="match status" value="1"/>
</dbReference>
<feature type="disulfide bond" evidence="6">
    <location>
        <begin position="119"/>
        <end position="134"/>
    </location>
</feature>
<dbReference type="InterPro" id="IPR001254">
    <property type="entry name" value="Trypsin_dom"/>
</dbReference>
<dbReference type="CDD" id="cd00112">
    <property type="entry name" value="LDLa"/>
    <property type="match status" value="1"/>
</dbReference>
<dbReference type="Pfam" id="PF00089">
    <property type="entry name" value="Trypsin"/>
    <property type="match status" value="1"/>
</dbReference>
<dbReference type="InterPro" id="IPR009003">
    <property type="entry name" value="Peptidase_S1_PA"/>
</dbReference>
<evidence type="ECO:0000259" key="11">
    <source>
        <dbReference type="PROSITE" id="PS50240"/>
    </source>
</evidence>
<dbReference type="InterPro" id="IPR002172">
    <property type="entry name" value="LDrepeatLR_classA_rpt"/>
</dbReference>